<dbReference type="InterPro" id="IPR036188">
    <property type="entry name" value="FAD/NAD-bd_sf"/>
</dbReference>
<keyword evidence="7" id="KW-0325">Glycoprotein</keyword>
<evidence type="ECO:0000259" key="11">
    <source>
        <dbReference type="Pfam" id="PF05199"/>
    </source>
</evidence>
<feature type="active site" description="Proton donor" evidence="8">
    <location>
        <position position="588"/>
    </location>
</feature>
<evidence type="ECO:0000256" key="1">
    <source>
        <dbReference type="ARBA" id="ARBA00001974"/>
    </source>
</evidence>
<dbReference type="PANTHER" id="PTHR11552:SF201">
    <property type="entry name" value="GLUCOSE-METHANOL-CHOLINE OXIDOREDUCTASE N-TERMINAL DOMAIN-CONTAINING PROTEIN"/>
    <property type="match status" value="1"/>
</dbReference>
<evidence type="ECO:0000256" key="6">
    <source>
        <dbReference type="ARBA" id="ARBA00023002"/>
    </source>
</evidence>
<keyword evidence="3" id="KW-0285">Flavoprotein</keyword>
<dbReference type="EMBL" id="JAACJN010000105">
    <property type="protein sequence ID" value="KAF5373532.1"/>
    <property type="molecule type" value="Genomic_DNA"/>
</dbReference>
<organism evidence="12 13">
    <name type="scientific">Collybiopsis confluens</name>
    <dbReference type="NCBI Taxonomy" id="2823264"/>
    <lineage>
        <taxon>Eukaryota</taxon>
        <taxon>Fungi</taxon>
        <taxon>Dikarya</taxon>
        <taxon>Basidiomycota</taxon>
        <taxon>Agaricomycotina</taxon>
        <taxon>Agaricomycetes</taxon>
        <taxon>Agaricomycetidae</taxon>
        <taxon>Agaricales</taxon>
        <taxon>Marasmiineae</taxon>
        <taxon>Omphalotaceae</taxon>
        <taxon>Collybiopsis</taxon>
    </lineage>
</organism>
<dbReference type="Pfam" id="PF00732">
    <property type="entry name" value="GMC_oxred_N"/>
    <property type="match status" value="1"/>
</dbReference>
<evidence type="ECO:0000256" key="2">
    <source>
        <dbReference type="ARBA" id="ARBA00010790"/>
    </source>
</evidence>
<comment type="cofactor">
    <cofactor evidence="1 9">
        <name>FAD</name>
        <dbReference type="ChEBI" id="CHEBI:57692"/>
    </cofactor>
</comment>
<dbReference type="InterPro" id="IPR012132">
    <property type="entry name" value="GMC_OxRdtase"/>
</dbReference>
<accession>A0A8H5GYX2</accession>
<evidence type="ECO:0000256" key="8">
    <source>
        <dbReference type="PIRSR" id="PIRSR000137-1"/>
    </source>
</evidence>
<dbReference type="OrthoDB" id="269227at2759"/>
<dbReference type="Pfam" id="PF05199">
    <property type="entry name" value="GMC_oxred_C"/>
    <property type="match status" value="1"/>
</dbReference>
<evidence type="ECO:0000256" key="4">
    <source>
        <dbReference type="ARBA" id="ARBA00022729"/>
    </source>
</evidence>
<evidence type="ECO:0000256" key="7">
    <source>
        <dbReference type="ARBA" id="ARBA00023180"/>
    </source>
</evidence>
<sequence length="653" mass="69226">MRVYDYTPSSFIRGSNLPMSSSRVFGKRPSEKFFLAIRAAKSKMLKAVNSPLLQLLSFTIWTFARATVITNDTSSLAGRSFEFIIAGGGTTALAVANRLAVDHTVLVVERGQDFMNNEVINDPYTPGATPNPCKFQINLAPQLGSNGTRNLQMNYGSCLGGGSSVNTMIGSRPTFAGMSAVEALGNPGWGWNEFLSYMQKSETFDPPDPTQRAEGADYIEVVHGFNGPVGVSFAHPLSAPELQAAAKATTNKVFNGSVALSPDMGDGFSGGHYASYYHHIHFNQSLDSDRRSSSAWSYLYPQTQQRSGLTVLTGHLVDTVLTSPAGGNNITATGVRVVPRAGGTASTFHASREIVLSAVSSYSTTQWNWECDNLGIKPVLNLPAVGTNFQDQILLTNVTFPVSPAANITNVTGGNHVLLAVVVTHPTAIDTLGLSGAATLDNSLRNISAERALSAGGVINAKSFTTQAEVLADAYQIDHPLIEIFYTPGSTSINVWAQSATPISRGTIRINTTDPTVDPITDPQYLVEEADIQVAVAAARRVSSIAVTPPFSDLLTPTALADSGTPAVGASDEVVRSWVLQTYTAGTHPIGSNPMMPRELGGVVSPELLVYGTTNIRVADASIVPLSVFPHTTLGLYGVAEKAADMILQAVEA</sequence>
<dbReference type="GO" id="GO:0050660">
    <property type="term" value="F:flavin adenine dinucleotide binding"/>
    <property type="evidence" value="ECO:0007669"/>
    <property type="project" value="InterPro"/>
</dbReference>
<evidence type="ECO:0000313" key="13">
    <source>
        <dbReference type="Proteomes" id="UP000518752"/>
    </source>
</evidence>
<name>A0A8H5GYX2_9AGAR</name>
<dbReference type="SUPFAM" id="SSF51905">
    <property type="entry name" value="FAD/NAD(P)-binding domain"/>
    <property type="match status" value="1"/>
</dbReference>
<dbReference type="Gene3D" id="3.30.560.10">
    <property type="entry name" value="Glucose Oxidase, domain 3"/>
    <property type="match status" value="1"/>
</dbReference>
<proteinExistence type="inferred from homology"/>
<keyword evidence="5 9" id="KW-0274">FAD</keyword>
<reference evidence="12 13" key="1">
    <citation type="journal article" date="2020" name="ISME J.">
        <title>Uncovering the hidden diversity of litter-decomposition mechanisms in mushroom-forming fungi.</title>
        <authorList>
            <person name="Floudas D."/>
            <person name="Bentzer J."/>
            <person name="Ahren D."/>
            <person name="Johansson T."/>
            <person name="Persson P."/>
            <person name="Tunlid A."/>
        </authorList>
    </citation>
    <scope>NUCLEOTIDE SEQUENCE [LARGE SCALE GENOMIC DNA]</scope>
    <source>
        <strain evidence="12 13">CBS 406.79</strain>
    </source>
</reference>
<dbReference type="Gene3D" id="4.10.450.10">
    <property type="entry name" value="Glucose Oxidase, domain 2"/>
    <property type="match status" value="1"/>
</dbReference>
<dbReference type="AlphaFoldDB" id="A0A8H5GYX2"/>
<dbReference type="Gene3D" id="3.50.50.60">
    <property type="entry name" value="FAD/NAD(P)-binding domain"/>
    <property type="match status" value="1"/>
</dbReference>
<dbReference type="InterPro" id="IPR007867">
    <property type="entry name" value="GMC_OxRtase_C"/>
</dbReference>
<dbReference type="InterPro" id="IPR027424">
    <property type="entry name" value="Glucose_Oxidase_domain_2"/>
</dbReference>
<comment type="caution">
    <text evidence="12">The sequence shown here is derived from an EMBL/GenBank/DDBJ whole genome shotgun (WGS) entry which is preliminary data.</text>
</comment>
<feature type="binding site" evidence="9">
    <location>
        <begin position="90"/>
        <end position="91"/>
    </location>
    <ligand>
        <name>FAD</name>
        <dbReference type="ChEBI" id="CHEBI:57692"/>
    </ligand>
</feature>
<evidence type="ECO:0000256" key="9">
    <source>
        <dbReference type="PIRSR" id="PIRSR000137-2"/>
    </source>
</evidence>
<dbReference type="InterPro" id="IPR000172">
    <property type="entry name" value="GMC_OxRdtase_N"/>
</dbReference>
<keyword evidence="13" id="KW-1185">Reference proteome</keyword>
<comment type="similarity">
    <text evidence="2">Belongs to the GMC oxidoreductase family.</text>
</comment>
<gene>
    <name evidence="12" type="ORF">D9757_010505</name>
</gene>
<keyword evidence="4" id="KW-0732">Signal</keyword>
<feature type="domain" description="Glucose-methanol-choline oxidoreductase N-terminal" evidence="10">
    <location>
        <begin position="82"/>
        <end position="362"/>
    </location>
</feature>
<protein>
    <recommendedName>
        <fullName evidence="14">GMC oxidoreductase</fullName>
    </recommendedName>
</protein>
<evidence type="ECO:0008006" key="14">
    <source>
        <dbReference type="Google" id="ProtNLM"/>
    </source>
</evidence>
<dbReference type="PIRSF" id="PIRSF000137">
    <property type="entry name" value="Alcohol_oxidase"/>
    <property type="match status" value="1"/>
</dbReference>
<keyword evidence="6" id="KW-0560">Oxidoreductase</keyword>
<evidence type="ECO:0000256" key="3">
    <source>
        <dbReference type="ARBA" id="ARBA00022630"/>
    </source>
</evidence>
<dbReference type="SUPFAM" id="SSF54373">
    <property type="entry name" value="FAD-linked reductases, C-terminal domain"/>
    <property type="match status" value="1"/>
</dbReference>
<feature type="domain" description="Glucose-methanol-choline oxidoreductase C-terminal" evidence="11">
    <location>
        <begin position="502"/>
        <end position="640"/>
    </location>
</feature>
<dbReference type="Proteomes" id="UP000518752">
    <property type="component" value="Unassembled WGS sequence"/>
</dbReference>
<dbReference type="GO" id="GO:0016614">
    <property type="term" value="F:oxidoreductase activity, acting on CH-OH group of donors"/>
    <property type="evidence" value="ECO:0007669"/>
    <property type="project" value="InterPro"/>
</dbReference>
<evidence type="ECO:0000313" key="12">
    <source>
        <dbReference type="EMBL" id="KAF5373532.1"/>
    </source>
</evidence>
<feature type="binding site" evidence="9">
    <location>
        <position position="317"/>
    </location>
    <ligand>
        <name>FAD</name>
        <dbReference type="ChEBI" id="CHEBI:57692"/>
    </ligand>
</feature>
<dbReference type="PANTHER" id="PTHR11552">
    <property type="entry name" value="GLUCOSE-METHANOL-CHOLINE GMC OXIDOREDUCTASE"/>
    <property type="match status" value="1"/>
</dbReference>
<feature type="active site" description="Proton acceptor" evidence="8">
    <location>
        <position position="631"/>
    </location>
</feature>
<evidence type="ECO:0000259" key="10">
    <source>
        <dbReference type="Pfam" id="PF00732"/>
    </source>
</evidence>
<evidence type="ECO:0000256" key="5">
    <source>
        <dbReference type="ARBA" id="ARBA00022827"/>
    </source>
</evidence>